<accession>A0A6A1WVB0</accession>
<keyword evidence="3 6" id="KW-0489">Methyltransferase</keyword>
<dbReference type="HAMAP" id="MF_00074">
    <property type="entry name" value="16SrRNA_methyltr_G"/>
    <property type="match status" value="1"/>
</dbReference>
<name>A0A6A1WVB0_BACOV</name>
<dbReference type="PIRSF" id="PIRSF003078">
    <property type="entry name" value="GidB"/>
    <property type="match status" value="1"/>
</dbReference>
<dbReference type="NCBIfam" id="TIGR00138">
    <property type="entry name" value="rsmG_gidB"/>
    <property type="match status" value="1"/>
</dbReference>
<feature type="binding site" evidence="6">
    <location>
        <position position="148"/>
    </location>
    <ligand>
        <name>S-adenosyl-L-methionine</name>
        <dbReference type="ChEBI" id="CHEBI:59789"/>
    </ligand>
</feature>
<evidence type="ECO:0000313" key="7">
    <source>
        <dbReference type="EMBL" id="KAB1315809.1"/>
    </source>
</evidence>
<proteinExistence type="inferred from homology"/>
<dbReference type="AlphaFoldDB" id="A0A6A1WVB0"/>
<dbReference type="InterPro" id="IPR029063">
    <property type="entry name" value="SAM-dependent_MTases_sf"/>
</dbReference>
<dbReference type="Pfam" id="PF02527">
    <property type="entry name" value="GidB"/>
    <property type="match status" value="1"/>
</dbReference>
<dbReference type="PANTHER" id="PTHR31760:SF0">
    <property type="entry name" value="S-ADENOSYL-L-METHIONINE-DEPENDENT METHYLTRANSFERASES SUPERFAMILY PROTEIN"/>
    <property type="match status" value="1"/>
</dbReference>
<comment type="function">
    <text evidence="6">Specifically methylates the N7 position of a guanine in 16S rRNA.</text>
</comment>
<evidence type="ECO:0000256" key="6">
    <source>
        <dbReference type="HAMAP-Rule" id="MF_00074"/>
    </source>
</evidence>
<sequence length="214" mass="24267">MEKNREELIQGLERLGITAGEEEVSKLISFSELLLKWNKVYNLTAIRDEGDVIRKHLLDSLTLLPYFKLYGSEVGCRTLDVGCGGGLPAIPLSIFLKDFDFNLIDTVNKKITFVRQAVIQLKLPNVNAFNERVENFHPLKPFNLISCRAFSSLASFVTLTEHLIDENGRWLAMKGKYPVEEINELPAGVGVEKVIELKVPFLDTERHLIVLKKK</sequence>
<gene>
    <name evidence="6 7" type="primary">rsmG</name>
    <name evidence="7" type="ORF">F3B53_26960</name>
</gene>
<dbReference type="SUPFAM" id="SSF53335">
    <property type="entry name" value="S-adenosyl-L-methionine-dependent methyltransferases"/>
    <property type="match status" value="1"/>
</dbReference>
<evidence type="ECO:0000256" key="3">
    <source>
        <dbReference type="ARBA" id="ARBA00022603"/>
    </source>
</evidence>
<evidence type="ECO:0000256" key="1">
    <source>
        <dbReference type="ARBA" id="ARBA00022490"/>
    </source>
</evidence>
<keyword evidence="1 6" id="KW-0963">Cytoplasm</keyword>
<dbReference type="EMBL" id="VWFC01000141">
    <property type="protein sequence ID" value="KAB1315809.1"/>
    <property type="molecule type" value="Genomic_DNA"/>
</dbReference>
<dbReference type="PANTHER" id="PTHR31760">
    <property type="entry name" value="S-ADENOSYL-L-METHIONINE-DEPENDENT METHYLTRANSFERASES SUPERFAMILY PROTEIN"/>
    <property type="match status" value="1"/>
</dbReference>
<feature type="binding site" evidence="6">
    <location>
        <begin position="133"/>
        <end position="134"/>
    </location>
    <ligand>
        <name>S-adenosyl-L-methionine</name>
        <dbReference type="ChEBI" id="CHEBI:59789"/>
    </ligand>
</feature>
<feature type="binding site" evidence="6">
    <location>
        <position position="87"/>
    </location>
    <ligand>
        <name>S-adenosyl-L-methionine</name>
        <dbReference type="ChEBI" id="CHEBI:59789"/>
    </ligand>
</feature>
<comment type="similarity">
    <text evidence="6">Belongs to the methyltransferase superfamily. RNA methyltransferase RsmG family.</text>
</comment>
<comment type="subcellular location">
    <subcellularLocation>
        <location evidence="6">Cytoplasm</location>
    </subcellularLocation>
</comment>
<evidence type="ECO:0000256" key="4">
    <source>
        <dbReference type="ARBA" id="ARBA00022679"/>
    </source>
</evidence>
<keyword evidence="4 6" id="KW-0808">Transferase</keyword>
<keyword evidence="5 6" id="KW-0949">S-adenosyl-L-methionine</keyword>
<dbReference type="Proteomes" id="UP000375690">
    <property type="component" value="Unassembled WGS sequence"/>
</dbReference>
<organism evidence="7 8">
    <name type="scientific">Bacteroides ovatus</name>
    <dbReference type="NCBI Taxonomy" id="28116"/>
    <lineage>
        <taxon>Bacteria</taxon>
        <taxon>Pseudomonadati</taxon>
        <taxon>Bacteroidota</taxon>
        <taxon>Bacteroidia</taxon>
        <taxon>Bacteroidales</taxon>
        <taxon>Bacteroidaceae</taxon>
        <taxon>Bacteroides</taxon>
    </lineage>
</organism>
<evidence type="ECO:0000313" key="8">
    <source>
        <dbReference type="Proteomes" id="UP000375690"/>
    </source>
</evidence>
<dbReference type="EC" id="2.1.1.-" evidence="6"/>
<protein>
    <recommendedName>
        <fullName evidence="6">Ribosomal RNA small subunit methyltransferase G</fullName>
        <ecNumber evidence="6">2.1.1.-</ecNumber>
    </recommendedName>
    <alternativeName>
        <fullName evidence="6">16S rRNA 7-methylguanosine methyltransferase</fullName>
        <shortName evidence="6">16S rRNA m7G methyltransferase</shortName>
    </alternativeName>
</protein>
<comment type="caution">
    <text evidence="7">The sequence shown here is derived from an EMBL/GenBank/DDBJ whole genome shotgun (WGS) entry which is preliminary data.</text>
</comment>
<dbReference type="InterPro" id="IPR003682">
    <property type="entry name" value="rRNA_ssu_MeTfrase_G"/>
</dbReference>
<reference evidence="7 8" key="1">
    <citation type="journal article" date="2019" name="Nat. Med.">
        <title>A library of human gut bacterial isolates paired with longitudinal multiomics data enables mechanistic microbiome research.</title>
        <authorList>
            <person name="Poyet M."/>
            <person name="Groussin M."/>
            <person name="Gibbons S.M."/>
            <person name="Avila-Pacheco J."/>
            <person name="Jiang X."/>
            <person name="Kearney S.M."/>
            <person name="Perrotta A.R."/>
            <person name="Berdy B."/>
            <person name="Zhao S."/>
            <person name="Lieberman T.D."/>
            <person name="Swanson P.K."/>
            <person name="Smith M."/>
            <person name="Roesemann S."/>
            <person name="Alexander J.E."/>
            <person name="Rich S.A."/>
            <person name="Livny J."/>
            <person name="Vlamakis H."/>
            <person name="Clish C."/>
            <person name="Bullock K."/>
            <person name="Deik A."/>
            <person name="Scott J."/>
            <person name="Pierce K.A."/>
            <person name="Xavier R.J."/>
            <person name="Alm E.J."/>
        </authorList>
    </citation>
    <scope>NUCLEOTIDE SEQUENCE [LARGE SCALE GENOMIC DNA]</scope>
    <source>
        <strain evidence="7 8">BIOML-A2</strain>
    </source>
</reference>
<keyword evidence="2 6" id="KW-0698">rRNA processing</keyword>
<dbReference type="GO" id="GO:0005829">
    <property type="term" value="C:cytosol"/>
    <property type="evidence" value="ECO:0007669"/>
    <property type="project" value="TreeGrafter"/>
</dbReference>
<dbReference type="GO" id="GO:0070043">
    <property type="term" value="F:rRNA (guanine-N7-)-methyltransferase activity"/>
    <property type="evidence" value="ECO:0007669"/>
    <property type="project" value="UniProtKB-UniRule"/>
</dbReference>
<evidence type="ECO:0000256" key="2">
    <source>
        <dbReference type="ARBA" id="ARBA00022552"/>
    </source>
</evidence>
<dbReference type="Gene3D" id="3.40.50.150">
    <property type="entry name" value="Vaccinia Virus protein VP39"/>
    <property type="match status" value="1"/>
</dbReference>
<comment type="caution">
    <text evidence="6">Lacks conserved residue(s) required for the propagation of feature annotation.</text>
</comment>
<feature type="binding site" evidence="6">
    <location>
        <position position="82"/>
    </location>
    <ligand>
        <name>S-adenosyl-L-methionine</name>
        <dbReference type="ChEBI" id="CHEBI:59789"/>
    </ligand>
</feature>
<evidence type="ECO:0000256" key="5">
    <source>
        <dbReference type="ARBA" id="ARBA00022691"/>
    </source>
</evidence>